<protein>
    <recommendedName>
        <fullName evidence="4">SHSP domain-containing protein</fullName>
    </recommendedName>
</protein>
<name>A0AAP0IRH0_9MAGN</name>
<comment type="caution">
    <text evidence="2">The sequence shown here is derived from an EMBL/GenBank/DDBJ whole genome shotgun (WGS) entry which is preliminary data.</text>
</comment>
<evidence type="ECO:0000313" key="2">
    <source>
        <dbReference type="EMBL" id="KAK9119416.1"/>
    </source>
</evidence>
<organism evidence="2 3">
    <name type="scientific">Stephania cephalantha</name>
    <dbReference type="NCBI Taxonomy" id="152367"/>
    <lineage>
        <taxon>Eukaryota</taxon>
        <taxon>Viridiplantae</taxon>
        <taxon>Streptophyta</taxon>
        <taxon>Embryophyta</taxon>
        <taxon>Tracheophyta</taxon>
        <taxon>Spermatophyta</taxon>
        <taxon>Magnoliopsida</taxon>
        <taxon>Ranunculales</taxon>
        <taxon>Menispermaceae</taxon>
        <taxon>Menispermoideae</taxon>
        <taxon>Cissampelideae</taxon>
        <taxon>Stephania</taxon>
    </lineage>
</organism>
<feature type="compositionally biased region" description="Basic and acidic residues" evidence="1">
    <location>
        <begin position="81"/>
        <end position="146"/>
    </location>
</feature>
<evidence type="ECO:0000256" key="1">
    <source>
        <dbReference type="SAM" id="MobiDB-lite"/>
    </source>
</evidence>
<evidence type="ECO:0008006" key="4">
    <source>
        <dbReference type="Google" id="ProtNLM"/>
    </source>
</evidence>
<feature type="region of interest" description="Disordered" evidence="1">
    <location>
        <begin position="287"/>
        <end position="350"/>
    </location>
</feature>
<reference evidence="2 3" key="1">
    <citation type="submission" date="2024-01" db="EMBL/GenBank/DDBJ databases">
        <title>Genome assemblies of Stephania.</title>
        <authorList>
            <person name="Yang L."/>
        </authorList>
    </citation>
    <scope>NUCLEOTIDE SEQUENCE [LARGE SCALE GENOMIC DNA]</scope>
    <source>
        <strain evidence="2">JXDWG</strain>
        <tissue evidence="2">Leaf</tissue>
    </source>
</reference>
<evidence type="ECO:0000313" key="3">
    <source>
        <dbReference type="Proteomes" id="UP001419268"/>
    </source>
</evidence>
<keyword evidence="3" id="KW-1185">Reference proteome</keyword>
<feature type="compositionally biased region" description="Basic and acidic residues" evidence="1">
    <location>
        <begin position="341"/>
        <end position="350"/>
    </location>
</feature>
<dbReference type="AlphaFoldDB" id="A0AAP0IRH0"/>
<dbReference type="Proteomes" id="UP001419268">
    <property type="component" value="Unassembled WGS sequence"/>
</dbReference>
<accession>A0AAP0IRH0</accession>
<feature type="compositionally biased region" description="Basic and acidic residues" evidence="1">
    <location>
        <begin position="155"/>
        <end position="170"/>
    </location>
</feature>
<sequence length="383" mass="44587">MERARSHSTTFKEPQPSPYWISYPSSHALFVDVPGFKREDLMVAIKKPRKVLVSGARPVSGNKTSHFMHEFDAPEDSEISQSHKDWISESDHEKDLYGPNKKREWERNITMKDHDLPENKNSRREQKHEHELDHDLQKKEEERGIEFELGPDQDLMFRKEEDQEKERDQITEGNELELDRIIGGDLGIDQSLLQHKEEEEKEGDQMVEDQSEQINDDLIQKEMEEEERGRNLLIEAREHGHDIHMEEGMRFIKIEGLGSIHAPGEDETQKEGVLIERIASVDDLREGRRRKKKKKNEMDVEQTSEGRQLRYDLSEEKGAKRNGNGKAEEEHTDSGSTVETPMKEETKTTRDKKTVIVMALVALSIGFYWSHKILSNRVTESLK</sequence>
<dbReference type="EMBL" id="JBBNAG010000007">
    <property type="protein sequence ID" value="KAK9119416.1"/>
    <property type="molecule type" value="Genomic_DNA"/>
</dbReference>
<feature type="compositionally biased region" description="Basic and acidic residues" evidence="1">
    <location>
        <begin position="307"/>
        <end position="319"/>
    </location>
</feature>
<proteinExistence type="predicted"/>
<feature type="region of interest" description="Disordered" evidence="1">
    <location>
        <begin position="56"/>
        <end position="182"/>
    </location>
</feature>
<gene>
    <name evidence="2" type="ORF">Scep_017509</name>
</gene>